<protein>
    <submittedName>
        <fullName evidence="1">Uncharacterized protein</fullName>
    </submittedName>
</protein>
<organism evidence="1">
    <name type="scientific">mine drainage metagenome</name>
    <dbReference type="NCBI Taxonomy" id="410659"/>
    <lineage>
        <taxon>unclassified sequences</taxon>
        <taxon>metagenomes</taxon>
        <taxon>ecological metagenomes</taxon>
    </lineage>
</organism>
<proteinExistence type="predicted"/>
<accession>E6QC82</accession>
<dbReference type="EMBL" id="CABP01000085">
    <property type="protein sequence ID" value="CBI04808.1"/>
    <property type="molecule type" value="Genomic_DNA"/>
</dbReference>
<comment type="caution">
    <text evidence="1">The sequence shown here is derived from an EMBL/GenBank/DDBJ whole genome shotgun (WGS) entry which is preliminary data.</text>
</comment>
<name>E6QC82_9ZZZZ</name>
<reference evidence="1" key="1">
    <citation type="submission" date="2009-10" db="EMBL/GenBank/DDBJ databases">
        <title>Diversity of trophic interactions inside an arsenic-rich microbial ecosystem.</title>
        <authorList>
            <person name="Bertin P.N."/>
            <person name="Heinrich-Salmeron A."/>
            <person name="Pelletier E."/>
            <person name="Goulhen-Chollet F."/>
            <person name="Arsene-Ploetze F."/>
            <person name="Gallien S."/>
            <person name="Calteau A."/>
            <person name="Vallenet D."/>
            <person name="Casiot C."/>
            <person name="Chane-Woon-Ming B."/>
            <person name="Giloteaux L."/>
            <person name="Barakat M."/>
            <person name="Bonnefoy V."/>
            <person name="Bruneel O."/>
            <person name="Chandler M."/>
            <person name="Cleiss J."/>
            <person name="Duran R."/>
            <person name="Elbaz-Poulichet F."/>
            <person name="Fonknechten N."/>
            <person name="Lauga B."/>
            <person name="Mornico D."/>
            <person name="Ortet P."/>
            <person name="Schaeffer C."/>
            <person name="Siguier P."/>
            <person name="Alexander Thil Smith A."/>
            <person name="Van Dorsselaer A."/>
            <person name="Weissenbach J."/>
            <person name="Medigue C."/>
            <person name="Le Paslier D."/>
        </authorList>
    </citation>
    <scope>NUCLEOTIDE SEQUENCE</scope>
</reference>
<gene>
    <name evidence="1" type="ORF">CARN5_1678</name>
</gene>
<evidence type="ECO:0000313" key="1">
    <source>
        <dbReference type="EMBL" id="CBI04808.1"/>
    </source>
</evidence>
<dbReference type="AlphaFoldDB" id="E6QC82"/>
<sequence>MPNEIPPLTDKIKAEISALIDAFNAKLPRNCAYKARYNGCYLYLSRADYGCAPQPICRLEWRGKSNDWDFVIYKHSSNKYDPNEILYPGMQHIDGTVEGALQCGLEAYPL</sequence>